<dbReference type="InterPro" id="IPR012338">
    <property type="entry name" value="Beta-lactam/transpept-like"/>
</dbReference>
<dbReference type="InterPro" id="IPR001466">
    <property type="entry name" value="Beta-lactam-related"/>
</dbReference>
<dbReference type="PANTHER" id="PTHR46825:SF11">
    <property type="entry name" value="PENICILLIN-BINDING PROTEIN 4"/>
    <property type="match status" value="1"/>
</dbReference>
<evidence type="ECO:0000313" key="5">
    <source>
        <dbReference type="Proteomes" id="UP000323317"/>
    </source>
</evidence>
<name>A0A5D4K9N6_9BACI</name>
<keyword evidence="2" id="KW-0472">Membrane</keyword>
<dbReference type="InterPro" id="IPR050491">
    <property type="entry name" value="AmpC-like"/>
</dbReference>
<evidence type="ECO:0000256" key="1">
    <source>
        <dbReference type="ARBA" id="ARBA00004370"/>
    </source>
</evidence>
<dbReference type="EMBL" id="VTEH01000014">
    <property type="protein sequence ID" value="TYR73998.1"/>
    <property type="molecule type" value="Genomic_DNA"/>
</dbReference>
<dbReference type="GO" id="GO:0016787">
    <property type="term" value="F:hydrolase activity"/>
    <property type="evidence" value="ECO:0007669"/>
    <property type="project" value="UniProtKB-KW"/>
</dbReference>
<sequence length="344" mass="38667">MVKFNHLLKAIQDVIDKENYSGTAIIKQGEEVLLEIAAGFANKSEERPNELNTRFGIASGCKIFTSTAICQLVEKGLLGFNTKLIDCLDISFVNWDEKVTIHQLLTHSSGIPDYFDEEVMNDFEELWKETPMYLLRGPSDFLPLFQHQPMKNEPGKVFHYNNGGYILLGLVVERLTGVPFPDYVAENIFKPAGMQSSGYFPMDELPQNTAFGYVEKSGGQYNTNVYSLPVKGGPDGGAYVTAGDMIRFWEALFENRILDEKLTRVLLSPQIKVKEGVHYGYGVWINNEEAVTKYHVMGYDPGVSFHSGYFPEVDMRYAIPCNHSSGAFSIMKKIDEYIGSISGR</sequence>
<feature type="domain" description="Beta-lactamase-related" evidence="3">
    <location>
        <begin position="24"/>
        <end position="310"/>
    </location>
</feature>
<protein>
    <submittedName>
        <fullName evidence="4">Serine hydrolase</fullName>
    </submittedName>
</protein>
<comment type="caution">
    <text evidence="4">The sequence shown here is derived from an EMBL/GenBank/DDBJ whole genome shotgun (WGS) entry which is preliminary data.</text>
</comment>
<evidence type="ECO:0000313" key="4">
    <source>
        <dbReference type="EMBL" id="TYR73998.1"/>
    </source>
</evidence>
<evidence type="ECO:0000259" key="3">
    <source>
        <dbReference type="Pfam" id="PF00144"/>
    </source>
</evidence>
<dbReference type="Gene3D" id="3.40.710.10">
    <property type="entry name" value="DD-peptidase/beta-lactamase superfamily"/>
    <property type="match status" value="1"/>
</dbReference>
<evidence type="ECO:0000256" key="2">
    <source>
        <dbReference type="ARBA" id="ARBA00023136"/>
    </source>
</evidence>
<dbReference type="SUPFAM" id="SSF56601">
    <property type="entry name" value="beta-lactamase/transpeptidase-like"/>
    <property type="match status" value="1"/>
</dbReference>
<dbReference type="Proteomes" id="UP000323317">
    <property type="component" value="Unassembled WGS sequence"/>
</dbReference>
<reference evidence="4 5" key="1">
    <citation type="submission" date="2019-08" db="EMBL/GenBank/DDBJ databases">
        <title>Bacillus genomes from the desert of Cuatro Cienegas, Coahuila.</title>
        <authorList>
            <person name="Olmedo-Alvarez G."/>
        </authorList>
    </citation>
    <scope>NUCLEOTIDE SEQUENCE [LARGE SCALE GENOMIC DNA]</scope>
    <source>
        <strain evidence="4 5">CH40_1T</strain>
    </source>
</reference>
<dbReference type="GO" id="GO:0016020">
    <property type="term" value="C:membrane"/>
    <property type="evidence" value="ECO:0007669"/>
    <property type="project" value="UniProtKB-SubCell"/>
</dbReference>
<organism evidence="4 5">
    <name type="scientific">Rossellomorea vietnamensis</name>
    <dbReference type="NCBI Taxonomy" id="218284"/>
    <lineage>
        <taxon>Bacteria</taxon>
        <taxon>Bacillati</taxon>
        <taxon>Bacillota</taxon>
        <taxon>Bacilli</taxon>
        <taxon>Bacillales</taxon>
        <taxon>Bacillaceae</taxon>
        <taxon>Rossellomorea</taxon>
    </lineage>
</organism>
<accession>A0A5D4K9N6</accession>
<gene>
    <name evidence="4" type="ORF">FZC79_16210</name>
</gene>
<keyword evidence="4" id="KW-0378">Hydrolase</keyword>
<comment type="subcellular location">
    <subcellularLocation>
        <location evidence="1">Membrane</location>
    </subcellularLocation>
</comment>
<proteinExistence type="predicted"/>
<dbReference type="AlphaFoldDB" id="A0A5D4K9N6"/>
<dbReference type="PANTHER" id="PTHR46825">
    <property type="entry name" value="D-ALANYL-D-ALANINE-CARBOXYPEPTIDASE/ENDOPEPTIDASE AMPH"/>
    <property type="match status" value="1"/>
</dbReference>
<dbReference type="Pfam" id="PF00144">
    <property type="entry name" value="Beta-lactamase"/>
    <property type="match status" value="1"/>
</dbReference>